<name>A0A1H6KW03_RUMFL</name>
<dbReference type="EMBL" id="FNWV01000011">
    <property type="protein sequence ID" value="SEH77801.1"/>
    <property type="molecule type" value="Genomic_DNA"/>
</dbReference>
<evidence type="ECO:0000259" key="14">
    <source>
        <dbReference type="Pfam" id="PF20260"/>
    </source>
</evidence>
<evidence type="ECO:0000256" key="4">
    <source>
        <dbReference type="ARBA" id="ARBA00013673"/>
    </source>
</evidence>
<dbReference type="InterPro" id="IPR006700">
    <property type="entry name" value="RsmE"/>
</dbReference>
<reference evidence="15 16" key="1">
    <citation type="submission" date="2016-10" db="EMBL/GenBank/DDBJ databases">
        <authorList>
            <person name="de Groot N.N."/>
        </authorList>
    </citation>
    <scope>NUCLEOTIDE SEQUENCE [LARGE SCALE GENOMIC DNA]</scope>
    <source>
        <strain evidence="15 16">YAD2003</strain>
    </source>
</reference>
<evidence type="ECO:0000256" key="2">
    <source>
        <dbReference type="ARBA" id="ARBA00005528"/>
    </source>
</evidence>
<dbReference type="Gene3D" id="3.40.1280.10">
    <property type="match status" value="1"/>
</dbReference>
<feature type="domain" description="Ribosomal RNA small subunit methyltransferase E methyltransferase" evidence="13">
    <location>
        <begin position="71"/>
        <end position="235"/>
    </location>
</feature>
<evidence type="ECO:0000256" key="9">
    <source>
        <dbReference type="ARBA" id="ARBA00022691"/>
    </source>
</evidence>
<evidence type="ECO:0000256" key="1">
    <source>
        <dbReference type="ARBA" id="ARBA00004496"/>
    </source>
</evidence>
<dbReference type="InterPro" id="IPR029028">
    <property type="entry name" value="Alpha/beta_knot_MTases"/>
</dbReference>
<evidence type="ECO:0000256" key="7">
    <source>
        <dbReference type="ARBA" id="ARBA00022603"/>
    </source>
</evidence>
<evidence type="ECO:0000313" key="15">
    <source>
        <dbReference type="EMBL" id="SEH77801.1"/>
    </source>
</evidence>
<dbReference type="Gene3D" id="2.40.240.20">
    <property type="entry name" value="Hypothetical PUA domain-like, domain 1"/>
    <property type="match status" value="1"/>
</dbReference>
<keyword evidence="7 12" id="KW-0489">Methyltransferase</keyword>
<dbReference type="GO" id="GO:0070042">
    <property type="term" value="F:rRNA (uridine-N3-)-methyltransferase activity"/>
    <property type="evidence" value="ECO:0007669"/>
    <property type="project" value="TreeGrafter"/>
</dbReference>
<evidence type="ECO:0000256" key="3">
    <source>
        <dbReference type="ARBA" id="ARBA00012328"/>
    </source>
</evidence>
<evidence type="ECO:0000256" key="5">
    <source>
        <dbReference type="ARBA" id="ARBA00022490"/>
    </source>
</evidence>
<gene>
    <name evidence="15" type="ORF">SAMN02910265_02650</name>
</gene>
<dbReference type="AlphaFoldDB" id="A0A1H6KW03"/>
<keyword evidence="9 12" id="KW-0949">S-adenosyl-L-methionine</keyword>
<dbReference type="EC" id="2.1.1.193" evidence="3 12"/>
<dbReference type="NCBIfam" id="TIGR00046">
    <property type="entry name" value="RsmE family RNA methyltransferase"/>
    <property type="match status" value="1"/>
</dbReference>
<evidence type="ECO:0000256" key="6">
    <source>
        <dbReference type="ARBA" id="ARBA00022552"/>
    </source>
</evidence>
<dbReference type="GO" id="GO:0005737">
    <property type="term" value="C:cytoplasm"/>
    <property type="evidence" value="ECO:0007669"/>
    <property type="project" value="UniProtKB-SubCell"/>
</dbReference>
<dbReference type="PANTHER" id="PTHR30027">
    <property type="entry name" value="RIBOSOMAL RNA SMALL SUBUNIT METHYLTRANSFERASE E"/>
    <property type="match status" value="1"/>
</dbReference>
<comment type="catalytic activity">
    <reaction evidence="11 12">
        <text>uridine(1498) in 16S rRNA + S-adenosyl-L-methionine = N(3)-methyluridine(1498) in 16S rRNA + S-adenosyl-L-homocysteine + H(+)</text>
        <dbReference type="Rhea" id="RHEA:42920"/>
        <dbReference type="Rhea" id="RHEA-COMP:10283"/>
        <dbReference type="Rhea" id="RHEA-COMP:10284"/>
        <dbReference type="ChEBI" id="CHEBI:15378"/>
        <dbReference type="ChEBI" id="CHEBI:57856"/>
        <dbReference type="ChEBI" id="CHEBI:59789"/>
        <dbReference type="ChEBI" id="CHEBI:65315"/>
        <dbReference type="ChEBI" id="CHEBI:74502"/>
        <dbReference type="EC" id="2.1.1.193"/>
    </reaction>
</comment>
<dbReference type="SUPFAM" id="SSF88697">
    <property type="entry name" value="PUA domain-like"/>
    <property type="match status" value="1"/>
</dbReference>
<evidence type="ECO:0000256" key="10">
    <source>
        <dbReference type="ARBA" id="ARBA00025699"/>
    </source>
</evidence>
<dbReference type="GO" id="GO:0070475">
    <property type="term" value="P:rRNA base methylation"/>
    <property type="evidence" value="ECO:0007669"/>
    <property type="project" value="TreeGrafter"/>
</dbReference>
<keyword evidence="5 12" id="KW-0963">Cytoplasm</keyword>
<dbReference type="Proteomes" id="UP000183190">
    <property type="component" value="Unassembled WGS sequence"/>
</dbReference>
<comment type="similarity">
    <text evidence="2 12">Belongs to the RNA methyltransferase RsmE family.</text>
</comment>
<dbReference type="PANTHER" id="PTHR30027:SF3">
    <property type="entry name" value="16S RRNA (URACIL(1498)-N(3))-METHYLTRANSFERASE"/>
    <property type="match status" value="1"/>
</dbReference>
<evidence type="ECO:0000313" key="16">
    <source>
        <dbReference type="Proteomes" id="UP000183190"/>
    </source>
</evidence>
<dbReference type="Pfam" id="PF20260">
    <property type="entry name" value="PUA_4"/>
    <property type="match status" value="1"/>
</dbReference>
<dbReference type="InterPro" id="IPR015947">
    <property type="entry name" value="PUA-like_sf"/>
</dbReference>
<keyword evidence="8 12" id="KW-0808">Transferase</keyword>
<dbReference type="InterPro" id="IPR046887">
    <property type="entry name" value="RsmE_PUA-like"/>
</dbReference>
<comment type="function">
    <text evidence="10 12">Specifically methylates the N3 position of the uracil ring of uridine 1498 (m3U1498) in 16S rRNA. Acts on the fully assembled 30S ribosomal subunit.</text>
</comment>
<evidence type="ECO:0000256" key="12">
    <source>
        <dbReference type="PIRNR" id="PIRNR015601"/>
    </source>
</evidence>
<evidence type="ECO:0000256" key="8">
    <source>
        <dbReference type="ARBA" id="ARBA00022679"/>
    </source>
</evidence>
<dbReference type="SUPFAM" id="SSF75217">
    <property type="entry name" value="alpha/beta knot"/>
    <property type="match status" value="1"/>
</dbReference>
<keyword evidence="6 12" id="KW-0698">rRNA processing</keyword>
<comment type="subcellular location">
    <subcellularLocation>
        <location evidence="1 12">Cytoplasm</location>
    </subcellularLocation>
</comment>
<dbReference type="RefSeq" id="WP_074718194.1">
    <property type="nucleotide sequence ID" value="NZ_FNWV01000011.1"/>
</dbReference>
<dbReference type="CDD" id="cd18084">
    <property type="entry name" value="RsmE-like"/>
    <property type="match status" value="1"/>
</dbReference>
<dbReference type="Pfam" id="PF04452">
    <property type="entry name" value="Methyltrans_RNA"/>
    <property type="match status" value="1"/>
</dbReference>
<organism evidence="15 16">
    <name type="scientific">Ruminococcus flavefaciens</name>
    <dbReference type="NCBI Taxonomy" id="1265"/>
    <lineage>
        <taxon>Bacteria</taxon>
        <taxon>Bacillati</taxon>
        <taxon>Bacillota</taxon>
        <taxon>Clostridia</taxon>
        <taxon>Eubacteriales</taxon>
        <taxon>Oscillospiraceae</taxon>
        <taxon>Ruminococcus</taxon>
    </lineage>
</organism>
<feature type="domain" description="Ribosomal RNA small subunit methyltransferase E PUA-like" evidence="14">
    <location>
        <begin position="16"/>
        <end position="61"/>
    </location>
</feature>
<accession>A0A1H6KW03</accession>
<protein>
    <recommendedName>
        <fullName evidence="4 12">Ribosomal RNA small subunit methyltransferase E</fullName>
        <ecNumber evidence="3 12">2.1.1.193</ecNumber>
    </recommendedName>
</protein>
<dbReference type="InterPro" id="IPR029026">
    <property type="entry name" value="tRNA_m1G_MTases_N"/>
</dbReference>
<evidence type="ECO:0000259" key="13">
    <source>
        <dbReference type="Pfam" id="PF04452"/>
    </source>
</evidence>
<sequence>MPRFFTNELDENNIVLTGSDANHIGRSLRMRVGEEVTVCCNGIDHHCTIRSITPDEVYLNLVDKQICAAEPDIEVTLFQAVPKLDKLEYIIQKSVELGVSRIVPVLTRRCVSRPDEKDFTKKKLPRLNKIAEGAAKQSGRGIIPEVTPMVSLKEALEMMKQLDKNILLYEEEGGVSFGEVKLDGAKTVGLFIGSEGGFDKEEAESAVNIGASQVWLGKRILRCETAPITALSILMFLTNNM</sequence>
<dbReference type="InterPro" id="IPR046886">
    <property type="entry name" value="RsmE_MTase_dom"/>
</dbReference>
<evidence type="ECO:0000256" key="11">
    <source>
        <dbReference type="ARBA" id="ARBA00047944"/>
    </source>
</evidence>
<dbReference type="PIRSF" id="PIRSF015601">
    <property type="entry name" value="MTase_slr0722"/>
    <property type="match status" value="1"/>
</dbReference>
<dbReference type="OrthoDB" id="9815641at2"/>
<proteinExistence type="inferred from homology"/>